<keyword evidence="4" id="KW-0442">Lipid degradation</keyword>
<evidence type="ECO:0000256" key="3">
    <source>
        <dbReference type="ARBA" id="ARBA00022832"/>
    </source>
</evidence>
<comment type="caution">
    <text evidence="13">The sequence shown here is derived from an EMBL/GenBank/DDBJ whole genome shotgun (WGS) entry which is preliminary data.</text>
</comment>
<feature type="domain" description="3-hydroxyacyl-CoA dehydrogenase C-terminal" evidence="11">
    <location>
        <begin position="525"/>
        <end position="614"/>
    </location>
</feature>
<evidence type="ECO:0000256" key="10">
    <source>
        <dbReference type="ARBA" id="ARBA00049556"/>
    </source>
</evidence>
<evidence type="ECO:0000259" key="11">
    <source>
        <dbReference type="Pfam" id="PF00725"/>
    </source>
</evidence>
<dbReference type="EMBL" id="JALXSQ010000038">
    <property type="protein sequence ID" value="MCT2043364.1"/>
    <property type="molecule type" value="Genomic_DNA"/>
</dbReference>
<evidence type="ECO:0000256" key="1">
    <source>
        <dbReference type="ARBA" id="ARBA00005005"/>
    </source>
</evidence>
<comment type="catalytic activity">
    <reaction evidence="10">
        <text>a (3S)-3-hydroxyacyl-CoA + NAD(+) = a 3-oxoacyl-CoA + NADH + H(+)</text>
        <dbReference type="Rhea" id="RHEA:22432"/>
        <dbReference type="ChEBI" id="CHEBI:15378"/>
        <dbReference type="ChEBI" id="CHEBI:57318"/>
        <dbReference type="ChEBI" id="CHEBI:57540"/>
        <dbReference type="ChEBI" id="CHEBI:57945"/>
        <dbReference type="ChEBI" id="CHEBI:90726"/>
        <dbReference type="EC" id="1.1.1.35"/>
    </reaction>
</comment>
<keyword evidence="3" id="KW-0276">Fatty acid metabolism</keyword>
<comment type="pathway">
    <text evidence="1">Lipid metabolism; fatty acid beta-oxidation.</text>
</comment>
<dbReference type="SUPFAM" id="SSF51735">
    <property type="entry name" value="NAD(P)-binding Rossmann-fold domains"/>
    <property type="match status" value="1"/>
</dbReference>
<accession>A0ABT2HYH7</accession>
<keyword evidence="9" id="KW-0511">Multifunctional enzyme</keyword>
<evidence type="ECO:0000256" key="9">
    <source>
        <dbReference type="ARBA" id="ARBA00023268"/>
    </source>
</evidence>
<name>A0ABT2HYH7_9MICO</name>
<evidence type="ECO:0000256" key="2">
    <source>
        <dbReference type="ARBA" id="ARBA00007005"/>
    </source>
</evidence>
<keyword evidence="7" id="KW-0443">Lipid metabolism</keyword>
<evidence type="ECO:0000256" key="5">
    <source>
        <dbReference type="ARBA" id="ARBA00023002"/>
    </source>
</evidence>
<dbReference type="PANTHER" id="PTHR43612:SF3">
    <property type="entry name" value="TRIFUNCTIONAL ENZYME SUBUNIT ALPHA, MITOCHONDRIAL"/>
    <property type="match status" value="1"/>
</dbReference>
<dbReference type="InterPro" id="IPR006108">
    <property type="entry name" value="3HC_DH_C"/>
</dbReference>
<dbReference type="Pfam" id="PF00378">
    <property type="entry name" value="ECH_1"/>
    <property type="match status" value="1"/>
</dbReference>
<keyword evidence="6" id="KW-0520">NAD</keyword>
<dbReference type="InterPro" id="IPR008927">
    <property type="entry name" value="6-PGluconate_DH-like_C_sf"/>
</dbReference>
<feature type="non-terminal residue" evidence="13">
    <location>
        <position position="705"/>
    </location>
</feature>
<dbReference type="PANTHER" id="PTHR43612">
    <property type="entry name" value="TRIFUNCTIONAL ENZYME SUBUNIT ALPHA"/>
    <property type="match status" value="1"/>
</dbReference>
<evidence type="ECO:0000256" key="6">
    <source>
        <dbReference type="ARBA" id="ARBA00023027"/>
    </source>
</evidence>
<organism evidence="13 14">
    <name type="scientific">Pseudoclavibacter albus</name>
    <dbReference type="NCBI Taxonomy" id="272241"/>
    <lineage>
        <taxon>Bacteria</taxon>
        <taxon>Bacillati</taxon>
        <taxon>Actinomycetota</taxon>
        <taxon>Actinomycetes</taxon>
        <taxon>Micrococcales</taxon>
        <taxon>Microbacteriaceae</taxon>
        <taxon>Pseudoclavibacter</taxon>
    </lineage>
</organism>
<dbReference type="Gene3D" id="1.10.1040.50">
    <property type="match status" value="1"/>
</dbReference>
<dbReference type="InterPro" id="IPR050136">
    <property type="entry name" value="FA_oxidation_alpha_subunit"/>
</dbReference>
<evidence type="ECO:0000256" key="4">
    <source>
        <dbReference type="ARBA" id="ARBA00022963"/>
    </source>
</evidence>
<proteinExistence type="inferred from homology"/>
<evidence type="ECO:0000259" key="12">
    <source>
        <dbReference type="Pfam" id="PF02737"/>
    </source>
</evidence>
<dbReference type="RefSeq" id="WP_260104550.1">
    <property type="nucleotide sequence ID" value="NZ_JALXSQ010000038.1"/>
</dbReference>
<dbReference type="SUPFAM" id="SSF52096">
    <property type="entry name" value="ClpP/crotonase"/>
    <property type="match status" value="1"/>
</dbReference>
<dbReference type="Gene3D" id="3.90.226.10">
    <property type="entry name" value="2-enoyl-CoA Hydratase, Chain A, domain 1"/>
    <property type="match status" value="1"/>
</dbReference>
<evidence type="ECO:0000256" key="8">
    <source>
        <dbReference type="ARBA" id="ARBA00023239"/>
    </source>
</evidence>
<dbReference type="Pfam" id="PF02737">
    <property type="entry name" value="3HCDH_N"/>
    <property type="match status" value="1"/>
</dbReference>
<evidence type="ECO:0000313" key="13">
    <source>
        <dbReference type="EMBL" id="MCT2043364.1"/>
    </source>
</evidence>
<keyword evidence="14" id="KW-1185">Reference proteome</keyword>
<sequence>MSDLRTQYAALLDASRDEVVTHAHVRDIRLASGRILALITLDNGRDYKRPNTLGPHTLVALGETIRELHTRAEAGEIQAVGVTGKRFCFAAGADLSQVDAIPSREVALQLGELGHEVLGLLSTLPVPSFTFYNGMALGGGVEVGLNSTYRTIDESVPAFALPEIFLGLVPGWGGATLLPNLIGIEKALEVVISNPLKNNRMLKGPQAFELGIADAMFPAVNFLEESLAWADAVLGGEIEVKRPYAPGKMERLTKWDIAINVAKKTLEDKLGTVPLAPYRALDILKAAKSGDVAKGFQMESEALADLIAGDQFIASIYAFNLVNKRAKKPAGAPDKELARPVTKVGIVGAGLMASQFATLFVRRLQVPVVITDLDQARVDKGLEYIHGELDKLHAKERIGDDELNRLKALVHGTTDRSEFADCDWVIEAVFEEMQVKKDVFASMEAIISPEAILATNTSGLSIEEMSADLEHPERVVGFHFFNPVAVMPLIEVVKTTKTNDVTLATAMATAKNLKKNAVITTDTPGFVVNRILAKVLGDAMHAVDTGMPFETVNHALDPLGLPMTPFELLELVGLKVGAHVLDTNATAFPERFHASENLHKLADYGKIFDRDGKGKIKDFDKKAVKLVQGGVPKSNKTAEEFRDEVFVGLADEVKHMLDERVVAEAEDIDLCLILGAGYPFQAGGLTPFLDRVGASEKAFGGTFHT</sequence>
<dbReference type="SUPFAM" id="SSF48179">
    <property type="entry name" value="6-phosphogluconate dehydrogenase C-terminal domain-like"/>
    <property type="match status" value="2"/>
</dbReference>
<evidence type="ECO:0000313" key="14">
    <source>
        <dbReference type="Proteomes" id="UP001525379"/>
    </source>
</evidence>
<dbReference type="InterPro" id="IPR001753">
    <property type="entry name" value="Enoyl-CoA_hydra/iso"/>
</dbReference>
<dbReference type="Pfam" id="PF00725">
    <property type="entry name" value="3HCDH"/>
    <property type="match status" value="1"/>
</dbReference>
<gene>
    <name evidence="13" type="ORF">M3D15_08500</name>
</gene>
<reference evidence="13 14" key="1">
    <citation type="submission" date="2022-04" db="EMBL/GenBank/DDBJ databases">
        <title>Human microbiome associated bacterial genomes.</title>
        <authorList>
            <person name="Sandstrom S."/>
            <person name="Salamzade R."/>
            <person name="Kalan L.R."/>
        </authorList>
    </citation>
    <scope>NUCLEOTIDE SEQUENCE [LARGE SCALE GENOMIC DNA]</scope>
    <source>
        <strain evidence="14">p3-SID1799</strain>
    </source>
</reference>
<dbReference type="InterPro" id="IPR036291">
    <property type="entry name" value="NAD(P)-bd_dom_sf"/>
</dbReference>
<comment type="similarity">
    <text evidence="2">In the central section; belongs to the 3-hydroxyacyl-CoA dehydrogenase family.</text>
</comment>
<dbReference type="Proteomes" id="UP001525379">
    <property type="component" value="Unassembled WGS sequence"/>
</dbReference>
<dbReference type="CDD" id="cd06558">
    <property type="entry name" value="crotonase-like"/>
    <property type="match status" value="1"/>
</dbReference>
<keyword evidence="8" id="KW-0456">Lyase</keyword>
<feature type="domain" description="3-hydroxyacyl-CoA dehydrogenase NAD binding" evidence="12">
    <location>
        <begin position="343"/>
        <end position="522"/>
    </location>
</feature>
<keyword evidence="5" id="KW-0560">Oxidoreductase</keyword>
<dbReference type="Gene3D" id="3.40.50.720">
    <property type="entry name" value="NAD(P)-binding Rossmann-like Domain"/>
    <property type="match status" value="1"/>
</dbReference>
<protein>
    <submittedName>
        <fullName evidence="13">3-hydroxyacyl-CoA dehydrogenase NAD-binding domain-containing protein</fullName>
    </submittedName>
</protein>
<dbReference type="InterPro" id="IPR029045">
    <property type="entry name" value="ClpP/crotonase-like_dom_sf"/>
</dbReference>
<evidence type="ECO:0000256" key="7">
    <source>
        <dbReference type="ARBA" id="ARBA00023098"/>
    </source>
</evidence>
<dbReference type="InterPro" id="IPR006176">
    <property type="entry name" value="3-OHacyl-CoA_DH_NAD-bd"/>
</dbReference>